<accession>A0A1F5EK22</accession>
<dbReference type="Proteomes" id="UP000179003">
    <property type="component" value="Unassembled WGS sequence"/>
</dbReference>
<protein>
    <submittedName>
        <fullName evidence="3">Uncharacterized protein</fullName>
    </submittedName>
</protein>
<dbReference type="AlphaFoldDB" id="A0A1F5EK22"/>
<feature type="transmembrane region" description="Helical" evidence="2">
    <location>
        <begin position="264"/>
        <end position="286"/>
    </location>
</feature>
<evidence type="ECO:0000313" key="3">
    <source>
        <dbReference type="EMBL" id="OGD67564.1"/>
    </source>
</evidence>
<keyword evidence="2" id="KW-0812">Transmembrane</keyword>
<gene>
    <name evidence="3" type="ORF">A2442_02400</name>
</gene>
<keyword evidence="2" id="KW-0472">Membrane</keyword>
<proteinExistence type="predicted"/>
<evidence type="ECO:0000313" key="4">
    <source>
        <dbReference type="Proteomes" id="UP000179003"/>
    </source>
</evidence>
<feature type="region of interest" description="Disordered" evidence="1">
    <location>
        <begin position="60"/>
        <end position="96"/>
    </location>
</feature>
<keyword evidence="2" id="KW-1133">Transmembrane helix</keyword>
<comment type="caution">
    <text evidence="3">The sequence shown here is derived from an EMBL/GenBank/DDBJ whole genome shotgun (WGS) entry which is preliminary data.</text>
</comment>
<evidence type="ECO:0000256" key="2">
    <source>
        <dbReference type="SAM" id="Phobius"/>
    </source>
</evidence>
<dbReference type="STRING" id="1797582.A2442_02400"/>
<evidence type="ECO:0000256" key="1">
    <source>
        <dbReference type="SAM" id="MobiDB-lite"/>
    </source>
</evidence>
<dbReference type="EMBL" id="MFAE01000003">
    <property type="protein sequence ID" value="OGD67564.1"/>
    <property type="molecule type" value="Genomic_DNA"/>
</dbReference>
<feature type="compositionally biased region" description="Basic and acidic residues" evidence="1">
    <location>
        <begin position="61"/>
        <end position="96"/>
    </location>
</feature>
<name>A0A1F5EK22_9BACT</name>
<reference evidence="3 4" key="1">
    <citation type="journal article" date="2016" name="Nat. Commun.">
        <title>Thousands of microbial genomes shed light on interconnected biogeochemical processes in an aquifer system.</title>
        <authorList>
            <person name="Anantharaman K."/>
            <person name="Brown C.T."/>
            <person name="Hug L.A."/>
            <person name="Sharon I."/>
            <person name="Castelle C.J."/>
            <person name="Probst A.J."/>
            <person name="Thomas B.C."/>
            <person name="Singh A."/>
            <person name="Wilkins M.J."/>
            <person name="Karaoz U."/>
            <person name="Brodie E.L."/>
            <person name="Williams K.H."/>
            <person name="Hubbard S.S."/>
            <person name="Banfield J.F."/>
        </authorList>
    </citation>
    <scope>NUCLEOTIDE SEQUENCE [LARGE SCALE GENOMIC DNA]</scope>
</reference>
<sequence length="465" mass="51495">MKIETLLPYIKQELASGLAKDKITEGLVNIGGWAIADVKKAFSVIEGSEKTQEVSISEPVQEIRSESHSVEKNESASIEDPFRESISEPVQEVRSEPRLAENNEAVYAEDPFRESLSESAQEMKENQKPVIEAHQSTINNGYDSFDGFSNKALEASTPEPIQKVPEALAYEPAQESSIKPLPVENKKFFSTENPFEKLAAESSQVKTNDSQSTATNWASSGVGLVKESASSQRLPETAFPILSSKRDGTLEKQTRVKESPKSKIFVIFVVFLFSLFVLIGSTYAYFSFFEKLTLDEMVTKIMENLQIVPPQEEAEYVPPENYYDSQIDVVEIPEEGIPSGDIPEGGTEETPDILEEVVFVVPTDCGYDYSCFKEKFFQCEAGTKYASKNTQGVKKQDFEILSYEGGKCSVATSLFWATDVPPDALGKTMVCLIDNSKDFGKAYLDSIKSANCSGELYDVIKSLVP</sequence>
<organism evidence="3 4">
    <name type="scientific">Candidatus Campbellbacteria bacterium RIFOXYC2_FULL_35_25</name>
    <dbReference type="NCBI Taxonomy" id="1797582"/>
    <lineage>
        <taxon>Bacteria</taxon>
        <taxon>Candidatus Campbelliibacteriota</taxon>
    </lineage>
</organism>